<dbReference type="RefSeq" id="WP_115729489.1">
    <property type="nucleotide sequence ID" value="NZ_BAAAVY010000011.1"/>
</dbReference>
<proteinExistence type="predicted"/>
<organism evidence="2 3">
    <name type="scientific">Aminobacter aminovorans</name>
    <name type="common">Chelatobacter heintzii</name>
    <dbReference type="NCBI Taxonomy" id="83263"/>
    <lineage>
        <taxon>Bacteria</taxon>
        <taxon>Pseudomonadati</taxon>
        <taxon>Pseudomonadota</taxon>
        <taxon>Alphaproteobacteria</taxon>
        <taxon>Hyphomicrobiales</taxon>
        <taxon>Phyllobacteriaceae</taxon>
        <taxon>Aminobacter</taxon>
    </lineage>
</organism>
<dbReference type="Proteomes" id="UP000254701">
    <property type="component" value="Unassembled WGS sequence"/>
</dbReference>
<feature type="transmembrane region" description="Helical" evidence="1">
    <location>
        <begin position="74"/>
        <end position="93"/>
    </location>
</feature>
<name>A0A380WE42_AMIAI</name>
<dbReference type="OrthoDB" id="7679120at2"/>
<keyword evidence="1" id="KW-0812">Transmembrane</keyword>
<evidence type="ECO:0000313" key="2">
    <source>
        <dbReference type="EMBL" id="SUU86948.1"/>
    </source>
</evidence>
<evidence type="ECO:0000313" key="3">
    <source>
        <dbReference type="Proteomes" id="UP000254701"/>
    </source>
</evidence>
<dbReference type="EMBL" id="UFSM01000001">
    <property type="protein sequence ID" value="SUU86948.1"/>
    <property type="molecule type" value="Genomic_DNA"/>
</dbReference>
<evidence type="ECO:0000256" key="1">
    <source>
        <dbReference type="SAM" id="Phobius"/>
    </source>
</evidence>
<keyword evidence="1" id="KW-0472">Membrane</keyword>
<sequence length="106" mass="11448">MIRFVFRLAAAIALSVAVIMAVLDATRTVAVSRLVMTPLDTSWSTASPTTLAATETFVREKTGPAVWDSVVVPVLNQPGFAVFAVLAFLLYAIGHRRRPGRFTAEV</sequence>
<protein>
    <submittedName>
        <fullName evidence="2">Uncharacterized protein</fullName>
    </submittedName>
</protein>
<keyword evidence="1" id="KW-1133">Transmembrane helix</keyword>
<reference evidence="2 3" key="1">
    <citation type="submission" date="2018-06" db="EMBL/GenBank/DDBJ databases">
        <authorList>
            <consortium name="Pathogen Informatics"/>
            <person name="Doyle S."/>
        </authorList>
    </citation>
    <scope>NUCLEOTIDE SEQUENCE [LARGE SCALE GENOMIC DNA]</scope>
    <source>
        <strain evidence="2 3">NCTC10684</strain>
    </source>
</reference>
<dbReference type="AlphaFoldDB" id="A0A380WE42"/>
<gene>
    <name evidence="2" type="ORF">NCTC10684_00136</name>
</gene>
<accession>A0A380WE42</accession>